<feature type="transmembrane region" description="Helical" evidence="3">
    <location>
        <begin position="107"/>
        <end position="128"/>
    </location>
</feature>
<evidence type="ECO:0000256" key="1">
    <source>
        <dbReference type="ARBA" id="ARBA00022723"/>
    </source>
</evidence>
<dbReference type="PANTHER" id="PTHR31302:SF31">
    <property type="entry name" value="PHOSPHODIESTERASE YAEI"/>
    <property type="match status" value="1"/>
</dbReference>
<dbReference type="EMBL" id="JAHXCT010000004">
    <property type="protein sequence ID" value="MBW4769402.1"/>
    <property type="molecule type" value="Genomic_DNA"/>
</dbReference>
<keyword evidence="2" id="KW-0378">Hydrolase</keyword>
<keyword evidence="3" id="KW-1133">Transmembrane helix</keyword>
<dbReference type="InterPro" id="IPR051158">
    <property type="entry name" value="Metallophosphoesterase_sf"/>
</dbReference>
<reference evidence="5 6" key="1">
    <citation type="submission" date="2021-07" db="EMBL/GenBank/DDBJ databases">
        <title>Genomic diversity and antimicrobial resistance of Prevotella spp. isolated from chronic lung disease airways.</title>
        <authorList>
            <person name="Webb K.A."/>
            <person name="Olagoke O.S."/>
            <person name="Baird T."/>
            <person name="Neill J."/>
            <person name="Pham A."/>
            <person name="Wells T.J."/>
            <person name="Ramsay K.A."/>
            <person name="Bell S.C."/>
            <person name="Sarovich D.S."/>
            <person name="Price E.P."/>
        </authorList>
    </citation>
    <scope>NUCLEOTIDE SEQUENCE [LARGE SCALE GENOMIC DNA]</scope>
    <source>
        <strain evidence="5 6">SCHI0011.S.12</strain>
    </source>
</reference>
<feature type="transmembrane region" description="Helical" evidence="3">
    <location>
        <begin position="37"/>
        <end position="55"/>
    </location>
</feature>
<keyword evidence="6" id="KW-1185">Reference proteome</keyword>
<accession>A0ABS6YDS5</accession>
<sequence length="389" mass="44645">MIARILVLLLIIIIMPTMYFDWRYWRKQKSFNWLKRVLLWLPTIAMVVYTIVLSTEKDFIPHDTTALYWYLFLLGVWTIPKTLAAICSFLGWLWCRFSKSKRNYGNLLAFFLSIACIFVVIYGSTLGVKKLVVEHQDLYFKDLPKAFDGYKLVHISDLHVGTYTGERQAFLAQVIDSVNAQKADLIAFTGDLQNVQPSELYEHENLLRSLKAKDGVYSVLGNHDYSEYIKKDEAIKRAYEKETVSLEKRFGWNLLMNENRSIHRLNDSIVVVGTENDGVPPFPHKADIKKAMQNVKANSFVLFLQHDPSAWDRNILPNSHAQLTLSGHTHGGQVSIGSLRPTMLKYKEDRGLYEHDKRMLYVSTGVGGVLPFRFGVPPTITVITLHTAR</sequence>
<keyword evidence="3" id="KW-0472">Membrane</keyword>
<gene>
    <name evidence="5" type="ORF">KZO38_06455</name>
</gene>
<dbReference type="CDD" id="cd07385">
    <property type="entry name" value="MPP_YkuE_C"/>
    <property type="match status" value="1"/>
</dbReference>
<keyword evidence="3" id="KW-0812">Transmembrane</keyword>
<keyword evidence="1" id="KW-0479">Metal-binding</keyword>
<dbReference type="PANTHER" id="PTHR31302">
    <property type="entry name" value="TRANSMEMBRANE PROTEIN WITH METALLOPHOSPHOESTERASE DOMAIN-RELATED"/>
    <property type="match status" value="1"/>
</dbReference>
<organism evidence="5 6">
    <name type="scientific">Hoylesella nanceiensis</name>
    <dbReference type="NCBI Taxonomy" id="425941"/>
    <lineage>
        <taxon>Bacteria</taxon>
        <taxon>Pseudomonadati</taxon>
        <taxon>Bacteroidota</taxon>
        <taxon>Bacteroidia</taxon>
        <taxon>Bacteroidales</taxon>
        <taxon>Prevotellaceae</taxon>
        <taxon>Hoylesella</taxon>
    </lineage>
</organism>
<proteinExistence type="predicted"/>
<feature type="transmembrane region" description="Helical" evidence="3">
    <location>
        <begin position="67"/>
        <end position="95"/>
    </location>
</feature>
<evidence type="ECO:0000256" key="3">
    <source>
        <dbReference type="SAM" id="Phobius"/>
    </source>
</evidence>
<feature type="domain" description="Calcineurin-like phosphoesterase" evidence="4">
    <location>
        <begin position="151"/>
        <end position="331"/>
    </location>
</feature>
<feature type="transmembrane region" description="Helical" evidence="3">
    <location>
        <begin position="6"/>
        <end position="25"/>
    </location>
</feature>
<evidence type="ECO:0000256" key="2">
    <source>
        <dbReference type="ARBA" id="ARBA00022801"/>
    </source>
</evidence>
<evidence type="ECO:0000313" key="6">
    <source>
        <dbReference type="Proteomes" id="UP000788426"/>
    </source>
</evidence>
<dbReference type="Proteomes" id="UP000788426">
    <property type="component" value="Unassembled WGS sequence"/>
</dbReference>
<dbReference type="Pfam" id="PF00149">
    <property type="entry name" value="Metallophos"/>
    <property type="match status" value="1"/>
</dbReference>
<evidence type="ECO:0000313" key="5">
    <source>
        <dbReference type="EMBL" id="MBW4769402.1"/>
    </source>
</evidence>
<name>A0ABS6YDS5_9BACT</name>
<comment type="caution">
    <text evidence="5">The sequence shown here is derived from an EMBL/GenBank/DDBJ whole genome shotgun (WGS) entry which is preliminary data.</text>
</comment>
<protein>
    <submittedName>
        <fullName evidence="5">Metallophosphoesterase</fullName>
    </submittedName>
</protein>
<dbReference type="InterPro" id="IPR004843">
    <property type="entry name" value="Calcineurin-like_PHP"/>
</dbReference>
<evidence type="ECO:0000259" key="4">
    <source>
        <dbReference type="Pfam" id="PF00149"/>
    </source>
</evidence>